<dbReference type="EMBL" id="CAKOGP040002080">
    <property type="protein sequence ID" value="CAJ1961087.1"/>
    <property type="molecule type" value="Genomic_DNA"/>
</dbReference>
<feature type="signal peptide" evidence="1">
    <location>
        <begin position="1"/>
        <end position="19"/>
    </location>
</feature>
<dbReference type="Proteomes" id="UP001295423">
    <property type="component" value="Unassembled WGS sequence"/>
</dbReference>
<organism evidence="2 3">
    <name type="scientific">Cylindrotheca closterium</name>
    <dbReference type="NCBI Taxonomy" id="2856"/>
    <lineage>
        <taxon>Eukaryota</taxon>
        <taxon>Sar</taxon>
        <taxon>Stramenopiles</taxon>
        <taxon>Ochrophyta</taxon>
        <taxon>Bacillariophyta</taxon>
        <taxon>Bacillariophyceae</taxon>
        <taxon>Bacillariophycidae</taxon>
        <taxon>Bacillariales</taxon>
        <taxon>Bacillariaceae</taxon>
        <taxon>Cylindrotheca</taxon>
    </lineage>
</organism>
<protein>
    <recommendedName>
        <fullName evidence="4">PS II complex 12 kDa extrinsic protein</fullName>
    </recommendedName>
</protein>
<name>A0AAD2G382_9STRA</name>
<accession>A0AAD2G382</accession>
<dbReference type="AlphaFoldDB" id="A0AAD2G382"/>
<evidence type="ECO:0000256" key="1">
    <source>
        <dbReference type="SAM" id="SignalP"/>
    </source>
</evidence>
<reference evidence="2" key="1">
    <citation type="submission" date="2023-08" db="EMBL/GenBank/DDBJ databases">
        <authorList>
            <person name="Audoor S."/>
            <person name="Bilcke G."/>
        </authorList>
    </citation>
    <scope>NUCLEOTIDE SEQUENCE</scope>
</reference>
<keyword evidence="3" id="KW-1185">Reference proteome</keyword>
<sequence length="222" mass="24425">MKLSQSLAFTAILLSPACSFAPTSQVRPSQVVSNSRNFVASSDQAAVTETESVSKEELVETDVPEEEILARIGITQDELAIGVNEADFLKYAGTKEELIQRFKEDNPSFDDERARTEVTRFMMDVEMVNAFIRFQKDPPDLSDDEEENVLQTVGTYGAFLIGGGSIGYFRKNIYAPKVESGEWQEFHLPWQSVGEAVSNAADSTSDLTASIAHLPADQIASM</sequence>
<proteinExistence type="predicted"/>
<gene>
    <name evidence="2" type="ORF">CYCCA115_LOCUS19033</name>
</gene>
<evidence type="ECO:0000313" key="2">
    <source>
        <dbReference type="EMBL" id="CAJ1961087.1"/>
    </source>
</evidence>
<keyword evidence="1" id="KW-0732">Signal</keyword>
<evidence type="ECO:0008006" key="4">
    <source>
        <dbReference type="Google" id="ProtNLM"/>
    </source>
</evidence>
<comment type="caution">
    <text evidence="2">The sequence shown here is derived from an EMBL/GenBank/DDBJ whole genome shotgun (WGS) entry which is preliminary data.</text>
</comment>
<evidence type="ECO:0000313" key="3">
    <source>
        <dbReference type="Proteomes" id="UP001295423"/>
    </source>
</evidence>
<feature type="chain" id="PRO_5042250402" description="PS II complex 12 kDa extrinsic protein" evidence="1">
    <location>
        <begin position="20"/>
        <end position="222"/>
    </location>
</feature>